<dbReference type="EMBL" id="HBED01013768">
    <property type="protein sequence ID" value="CAD8304365.1"/>
    <property type="molecule type" value="Transcribed_RNA"/>
</dbReference>
<dbReference type="CDD" id="cd02883">
    <property type="entry name" value="NUDIX_Hydrolase"/>
    <property type="match status" value="1"/>
</dbReference>
<evidence type="ECO:0000256" key="1">
    <source>
        <dbReference type="ARBA" id="ARBA00022801"/>
    </source>
</evidence>
<protein>
    <recommendedName>
        <fullName evidence="3">Nudix hydrolase domain-containing protein</fullName>
    </recommendedName>
</protein>
<dbReference type="PROSITE" id="PS51462">
    <property type="entry name" value="NUDIX"/>
    <property type="match status" value="1"/>
</dbReference>
<evidence type="ECO:0000313" key="4">
    <source>
        <dbReference type="EMBL" id="CAD8304365.1"/>
    </source>
</evidence>
<dbReference type="PANTHER" id="PTHR21340:SF0">
    <property type="entry name" value="BIS(5'-NUCLEOSYL)-TETRAPHOSPHATASE [ASYMMETRICAL]"/>
    <property type="match status" value="1"/>
</dbReference>
<dbReference type="Gene3D" id="3.90.79.10">
    <property type="entry name" value="Nucleoside Triphosphate Pyrophosphohydrolase"/>
    <property type="match status" value="1"/>
</dbReference>
<proteinExistence type="predicted"/>
<name>A0A7R9VTH8_9STRA</name>
<gene>
    <name evidence="4" type="ORF">TDUB1175_LOCUS6888</name>
</gene>
<dbReference type="InterPro" id="IPR051325">
    <property type="entry name" value="Nudix_hydrolase_domain"/>
</dbReference>
<dbReference type="PANTHER" id="PTHR21340">
    <property type="entry name" value="DIADENOSINE 5,5-P1,P4-TETRAPHOSPHATE PYROPHOSPHOHYDROLASE MUTT"/>
    <property type="match status" value="1"/>
</dbReference>
<accession>A0A7R9VTH8</accession>
<organism evidence="4">
    <name type="scientific">Pseudictyota dubia</name>
    <dbReference type="NCBI Taxonomy" id="2749911"/>
    <lineage>
        <taxon>Eukaryota</taxon>
        <taxon>Sar</taxon>
        <taxon>Stramenopiles</taxon>
        <taxon>Ochrophyta</taxon>
        <taxon>Bacillariophyta</taxon>
        <taxon>Mediophyceae</taxon>
        <taxon>Biddulphiophycidae</taxon>
        <taxon>Eupodiscales</taxon>
        <taxon>Odontellaceae</taxon>
        <taxon>Pseudictyota</taxon>
    </lineage>
</organism>
<reference evidence="4" key="1">
    <citation type="submission" date="2021-01" db="EMBL/GenBank/DDBJ databases">
        <authorList>
            <person name="Corre E."/>
            <person name="Pelletier E."/>
            <person name="Niang G."/>
            <person name="Scheremetjew M."/>
            <person name="Finn R."/>
            <person name="Kale V."/>
            <person name="Holt S."/>
            <person name="Cochrane G."/>
            <person name="Meng A."/>
            <person name="Brown T."/>
            <person name="Cohen L."/>
        </authorList>
    </citation>
    <scope>NUCLEOTIDE SEQUENCE</scope>
    <source>
        <strain evidence="4">CCMP147</strain>
    </source>
</reference>
<dbReference type="GO" id="GO:0006167">
    <property type="term" value="P:AMP biosynthetic process"/>
    <property type="evidence" value="ECO:0007669"/>
    <property type="project" value="TreeGrafter"/>
</dbReference>
<keyword evidence="1" id="KW-0378">Hydrolase</keyword>
<dbReference type="GO" id="GO:0006754">
    <property type="term" value="P:ATP biosynthetic process"/>
    <property type="evidence" value="ECO:0007669"/>
    <property type="project" value="TreeGrafter"/>
</dbReference>
<evidence type="ECO:0000256" key="2">
    <source>
        <dbReference type="SAM" id="MobiDB-lite"/>
    </source>
</evidence>
<feature type="region of interest" description="Disordered" evidence="2">
    <location>
        <begin position="83"/>
        <end position="120"/>
    </location>
</feature>
<feature type="compositionally biased region" description="Basic and acidic residues" evidence="2">
    <location>
        <begin position="89"/>
        <end position="120"/>
    </location>
</feature>
<dbReference type="AlphaFoldDB" id="A0A7R9VTH8"/>
<dbReference type="SUPFAM" id="SSF55811">
    <property type="entry name" value="Nudix"/>
    <property type="match status" value="1"/>
</dbReference>
<dbReference type="Pfam" id="PF00293">
    <property type="entry name" value="NUDIX"/>
    <property type="match status" value="1"/>
</dbReference>
<dbReference type="GO" id="GO:0004081">
    <property type="term" value="F:bis(5'-nucleosyl)-tetraphosphatase (asymmetrical) activity"/>
    <property type="evidence" value="ECO:0007669"/>
    <property type="project" value="TreeGrafter"/>
</dbReference>
<evidence type="ECO:0000259" key="3">
    <source>
        <dbReference type="PROSITE" id="PS51462"/>
    </source>
</evidence>
<dbReference type="InterPro" id="IPR000086">
    <property type="entry name" value="NUDIX_hydrolase_dom"/>
</dbReference>
<sequence>MHAFSLVVCRHPSTGLWLAVEENKFRGWWLPGGFVECGDDHFDTAIKETQEEAGIDVTLKGILRVENSMTSVGGRQRVVFYAEPADPGQKPKDKPDRESRGARWMGTDELKEKSKIEPPEGLRGTELLDWARYIEGGGTIYPLDLLTTEEAPVPEAKAGRS</sequence>
<feature type="domain" description="Nudix hydrolase" evidence="3">
    <location>
        <begin position="1"/>
        <end position="129"/>
    </location>
</feature>
<dbReference type="InterPro" id="IPR015797">
    <property type="entry name" value="NUDIX_hydrolase-like_dom_sf"/>
</dbReference>